<organism evidence="1 2">
    <name type="scientific">Algibacter mikhailovii</name>
    <dbReference type="NCBI Taxonomy" id="425498"/>
    <lineage>
        <taxon>Bacteria</taxon>
        <taxon>Pseudomonadati</taxon>
        <taxon>Bacteroidota</taxon>
        <taxon>Flavobacteriia</taxon>
        <taxon>Flavobacteriales</taxon>
        <taxon>Flavobacteriaceae</taxon>
        <taxon>Algibacter</taxon>
    </lineage>
</organism>
<dbReference type="SUPFAM" id="SSF53474">
    <property type="entry name" value="alpha/beta-Hydrolases"/>
    <property type="match status" value="1"/>
</dbReference>
<dbReference type="AlphaFoldDB" id="A0A918V8P6"/>
<keyword evidence="2" id="KW-1185">Reference proteome</keyword>
<gene>
    <name evidence="1" type="ORF">GCM10007028_17190</name>
</gene>
<comment type="caution">
    <text evidence="1">The sequence shown here is derived from an EMBL/GenBank/DDBJ whole genome shotgun (WGS) entry which is preliminary data.</text>
</comment>
<dbReference type="EMBL" id="BMWZ01000003">
    <property type="protein sequence ID" value="GGZ80139.1"/>
    <property type="molecule type" value="Genomic_DNA"/>
</dbReference>
<evidence type="ECO:0000313" key="2">
    <source>
        <dbReference type="Proteomes" id="UP000636004"/>
    </source>
</evidence>
<dbReference type="Proteomes" id="UP000636004">
    <property type="component" value="Unassembled WGS sequence"/>
</dbReference>
<protein>
    <submittedName>
        <fullName evidence="1">Phosphonate ABC transporter ATP-binding protein</fullName>
    </submittedName>
</protein>
<sequence>MITILICCKDNRKGDDNAVLGEEVVTFVIDALPENHSYDDHLYLSGNFEGWSGGREQFKLKQVGKQYYISIPKYKELFTFKFTKGNWETVECALNGNPIDNRFYAFNKLKDTVKVNIAQWQDSSTHKKVSTASKNVQVFDANFEFPQLNRQGKISVYLPSKYDEVNTRYPVLYMLDGQNVFDESTSYSGEWKVDETLNRIHEETDFNVIVVAIDHGGDKRFSEYSAWDNDAFGKGRAASFLQFLVETLKPKIDAAFRTQIDVQNTAIMGASLGGLFAHYAAFKAPDVFGKAGVFSPSFWSVGACYDFTKKHSDIPNTRLYYLIGGNEGQEHVENMTKMVQLIKSTGFPEQNIIEKIAPNGTHSESFWSAEFEDAIKWLFKVE</sequence>
<dbReference type="Gene3D" id="3.40.50.1820">
    <property type="entry name" value="alpha/beta hydrolase"/>
    <property type="match status" value="1"/>
</dbReference>
<dbReference type="InterPro" id="IPR000801">
    <property type="entry name" value="Esterase-like"/>
</dbReference>
<name>A0A918V8P6_9FLAO</name>
<dbReference type="PANTHER" id="PTHR48098">
    <property type="entry name" value="ENTEROCHELIN ESTERASE-RELATED"/>
    <property type="match status" value="1"/>
</dbReference>
<accession>A0A918V8P6</accession>
<reference evidence="1" key="1">
    <citation type="journal article" date="2014" name="Int. J. Syst. Evol. Microbiol.">
        <title>Complete genome sequence of Corynebacterium casei LMG S-19264T (=DSM 44701T), isolated from a smear-ripened cheese.</title>
        <authorList>
            <consortium name="US DOE Joint Genome Institute (JGI-PGF)"/>
            <person name="Walter F."/>
            <person name="Albersmeier A."/>
            <person name="Kalinowski J."/>
            <person name="Ruckert C."/>
        </authorList>
    </citation>
    <scope>NUCLEOTIDE SEQUENCE</scope>
    <source>
        <strain evidence="1">KCTC 12710</strain>
    </source>
</reference>
<dbReference type="Pfam" id="PF00756">
    <property type="entry name" value="Esterase"/>
    <property type="match status" value="1"/>
</dbReference>
<evidence type="ECO:0000313" key="1">
    <source>
        <dbReference type="EMBL" id="GGZ80139.1"/>
    </source>
</evidence>
<keyword evidence="1" id="KW-0067">ATP-binding</keyword>
<reference evidence="1" key="2">
    <citation type="submission" date="2020-09" db="EMBL/GenBank/DDBJ databases">
        <authorList>
            <person name="Sun Q."/>
            <person name="Kim S."/>
        </authorList>
    </citation>
    <scope>NUCLEOTIDE SEQUENCE</scope>
    <source>
        <strain evidence="1">KCTC 12710</strain>
    </source>
</reference>
<dbReference type="GO" id="GO:0005524">
    <property type="term" value="F:ATP binding"/>
    <property type="evidence" value="ECO:0007669"/>
    <property type="project" value="UniProtKB-KW"/>
</dbReference>
<keyword evidence="1" id="KW-0547">Nucleotide-binding</keyword>
<dbReference type="InterPro" id="IPR029058">
    <property type="entry name" value="AB_hydrolase_fold"/>
</dbReference>
<dbReference type="PANTHER" id="PTHR48098:SF6">
    <property type="entry name" value="FERRI-BACILLIBACTIN ESTERASE BESA"/>
    <property type="match status" value="1"/>
</dbReference>
<proteinExistence type="predicted"/>
<dbReference type="RefSeq" id="WP_189360375.1">
    <property type="nucleotide sequence ID" value="NZ_BMWZ01000003.1"/>
</dbReference>
<dbReference type="InterPro" id="IPR050583">
    <property type="entry name" value="Mycobacterial_A85_antigen"/>
</dbReference>